<dbReference type="InterPro" id="IPR020841">
    <property type="entry name" value="PKS_Beta-ketoAc_synthase_dom"/>
</dbReference>
<dbReference type="InterPro" id="IPR016036">
    <property type="entry name" value="Malonyl_transacylase_ACP-bd"/>
</dbReference>
<dbReference type="GO" id="GO:0033068">
    <property type="term" value="P:macrolide biosynthetic process"/>
    <property type="evidence" value="ECO:0007669"/>
    <property type="project" value="UniProtKB-ARBA"/>
</dbReference>
<dbReference type="SMART" id="SM00825">
    <property type="entry name" value="PKS_KS"/>
    <property type="match status" value="1"/>
</dbReference>
<sequence>MTNDRHADQAGTEERLARHLRRMTGELRETRARVAELEERQNEPIAVVGIGCRYPGGVSDAEELWQVVTEGRDTVSGLPVNRGWDLAHLYDPDPDAPGRSYSREGGFLHDADRFDASFFGISPREAAALDPQQRLLLEVSWEAIENAGVDPRSLHDSQVGVFIGSNIQDYSDVLAAAPGEASEGFLVTGTTGAVVSGRISYALGLRGPSETVDTACSSSLVALHLAVQSLRNRECVAALAGGATVLSTPRGFVEFSRQRVLAPDGRCKAFGAGADGFGLAEGAGVLLLERLSDARRNGHPVLAVIRGSAVNSDGASNGITAPNGLSQERVIRDALTASGVSAHEVDLVEAHGTGTRLGDPIEARALMAVYGAVRTPDAPLAIGSVKSNLGHTQAAAGVAGVIKAVMALRHHVLPPTLHADEATPEVDWSAGTVEPVTTARPWTGRGYARRAGVSAFGISGTNAHVLVEEAPPAAPSAEEEPVRACDPPLVPWLLSGRSAAALRDQAAALLARTGAEPQAPAGDVARALIASRSSFEHRAVVLGEDLDALRTALGAVAAGEEHPDAVLGEVAVPGRVAFLFSGQGSQRPRMGAETYQAFPAYAEAFDAVCAELDRHLSRPLREIVFAEPGTPEAALLDTTEFTQPALFAVEVALFALLDSWGVKADRLLGHSIGELVAAHVSGVLSLADACTVVAARARLMQALPPGGAMAALQAEESEVTELLRGLEDQAGIAAVNGPRSVVVSGDEDTVAELTERWRSRGRPAKRLNVSHAFHSPRMDPMLADFRAVTSSVGYGTPCVPVVSNATGDVATPEQLSDPGHWVDHVRGAVRFADGMRTLLAEGVTVFVELGPDGVLTGMAADCLQGHDALTVTALRRGRPEIHSILATLARLHCHGVPVDFGALLPGRAPHVPLPTYRFQRERYWLESEGRTTAALDARFWALVSGADPAAVAGELGIGQDSVLTEVVPALARWHERAVHGVPQDAWRHGVAWRPVPAAARQVTGEWLLVGEDHGLARELSALGAKTTHLPVPAGTDRAALARLVEDAPAVDGVLCTLPLDTARTQSAAVEGVLTLVQALGDAAVTAPLWCLTRGAVSVDGSAPDPWAAAVWGLGRVAALEHPDRWGGLADLPADPGADLAPLLAAALGDGTEDQLALRDDTVLARRVVRLPAPQARPLDLSGTVLITGGTGGLGARVALSLAGREGVHLLLAGRRGAQAPGADRLRAQLAEQGTEVTFAACDVSDSEQVAALLAAIPADRPLRAVVHAAGVLEDGTLDGQTPQRMSTVLDAKARAAEHLDALTRDADLAAFVLFSSLSGTVGNAGQGGYAAANAHLDALAERRRAQGLPATSVAWGPWAGAGMADGVDADRLRRGGLTPMDPDLAVEALWRAAGDDAAAVLVADVSWPEFADRAALGRPVPQLTELTGGTEAPAAQEAEPLARTLLALSADEQHEHLLEVVRQQVVRTLGHREDQRLDSHRTFQSLGVESLTAVELRNRLHRVTGVSLPVTLVFDHPTPAALAAYLRGALHSGFAAGPEPALTEIDRLDALVSALSLDEEGRAAVVARLRELTRTLAPEPEAGGAPADLADADAASVIDFITSQLGIDSEPKAE</sequence>
<keyword evidence="4" id="KW-0045">Antibiotic biosynthesis</keyword>
<dbReference type="InterPro" id="IPR057326">
    <property type="entry name" value="KR_dom"/>
</dbReference>
<evidence type="ECO:0000259" key="8">
    <source>
        <dbReference type="PROSITE" id="PS52004"/>
    </source>
</evidence>
<dbReference type="InterPro" id="IPR020806">
    <property type="entry name" value="PKS_PP-bd"/>
</dbReference>
<dbReference type="InterPro" id="IPR014043">
    <property type="entry name" value="Acyl_transferase_dom"/>
</dbReference>
<dbReference type="InterPro" id="IPR018201">
    <property type="entry name" value="Ketoacyl_synth_AS"/>
</dbReference>
<dbReference type="Gene3D" id="3.30.70.3290">
    <property type="match status" value="1"/>
</dbReference>
<feature type="domain" description="Ketosynthase family 3 (KS3)" evidence="8">
    <location>
        <begin position="42"/>
        <end position="469"/>
    </location>
</feature>
<evidence type="ECO:0000256" key="3">
    <source>
        <dbReference type="ARBA" id="ARBA00022679"/>
    </source>
</evidence>
<dbReference type="InterPro" id="IPR006162">
    <property type="entry name" value="Ppantetheine_attach_site"/>
</dbReference>
<dbReference type="GO" id="GO:0004315">
    <property type="term" value="F:3-oxoacyl-[acyl-carrier-protein] synthase activity"/>
    <property type="evidence" value="ECO:0007669"/>
    <property type="project" value="InterPro"/>
</dbReference>
<dbReference type="Pfam" id="PF02801">
    <property type="entry name" value="Ketoacyl-synt_C"/>
    <property type="match status" value="1"/>
</dbReference>
<evidence type="ECO:0000256" key="1">
    <source>
        <dbReference type="ARBA" id="ARBA00022450"/>
    </source>
</evidence>
<dbReference type="Gene3D" id="1.10.1200.10">
    <property type="entry name" value="ACP-like"/>
    <property type="match status" value="1"/>
</dbReference>
<dbReference type="InterPro" id="IPR036291">
    <property type="entry name" value="NAD(P)-bd_dom_sf"/>
</dbReference>
<dbReference type="Proteomes" id="UP000619244">
    <property type="component" value="Unassembled WGS sequence"/>
</dbReference>
<dbReference type="Gene3D" id="3.40.47.10">
    <property type="match status" value="1"/>
</dbReference>
<dbReference type="InterPro" id="IPR041618">
    <property type="entry name" value="PKS_DE"/>
</dbReference>
<dbReference type="InterPro" id="IPR016039">
    <property type="entry name" value="Thiolase-like"/>
</dbReference>
<gene>
    <name evidence="9" type="ORF">GCM10010358_74810</name>
</gene>
<evidence type="ECO:0000259" key="7">
    <source>
        <dbReference type="PROSITE" id="PS50075"/>
    </source>
</evidence>
<dbReference type="PANTHER" id="PTHR43775:SF51">
    <property type="entry name" value="INACTIVE PHENOLPHTHIOCEROL SYNTHESIS POLYKETIDE SYNTHASE TYPE I PKS1-RELATED"/>
    <property type="match status" value="1"/>
</dbReference>
<dbReference type="SUPFAM" id="SSF55048">
    <property type="entry name" value="Probable ACP-binding domain of malonyl-CoA ACP transacylase"/>
    <property type="match status" value="1"/>
</dbReference>
<dbReference type="Pfam" id="PF08659">
    <property type="entry name" value="KR"/>
    <property type="match status" value="1"/>
</dbReference>
<dbReference type="Gene3D" id="6.10.140.1830">
    <property type="match status" value="1"/>
</dbReference>
<dbReference type="PROSITE" id="PS52004">
    <property type="entry name" value="KS3_2"/>
    <property type="match status" value="1"/>
</dbReference>
<dbReference type="Gene3D" id="3.40.50.720">
    <property type="entry name" value="NAD(P)-binding Rossmann-like Domain"/>
    <property type="match status" value="1"/>
</dbReference>
<dbReference type="InterPro" id="IPR009081">
    <property type="entry name" value="PP-bd_ACP"/>
</dbReference>
<proteinExistence type="predicted"/>
<dbReference type="PROSITE" id="PS50075">
    <property type="entry name" value="CARRIER"/>
    <property type="match status" value="1"/>
</dbReference>
<dbReference type="PROSITE" id="PS00012">
    <property type="entry name" value="PHOSPHOPANTETHEINE"/>
    <property type="match status" value="1"/>
</dbReference>
<dbReference type="EMBL" id="BMVU01000078">
    <property type="protein sequence ID" value="GGY11422.1"/>
    <property type="molecule type" value="Genomic_DNA"/>
</dbReference>
<dbReference type="SMART" id="SM00827">
    <property type="entry name" value="PKS_AT"/>
    <property type="match status" value="1"/>
</dbReference>
<dbReference type="InterPro" id="IPR014031">
    <property type="entry name" value="Ketoacyl_synth_C"/>
</dbReference>
<dbReference type="GO" id="GO:0031177">
    <property type="term" value="F:phosphopantetheine binding"/>
    <property type="evidence" value="ECO:0007669"/>
    <property type="project" value="InterPro"/>
</dbReference>
<dbReference type="Pfam" id="PF00698">
    <property type="entry name" value="Acyl_transf_1"/>
    <property type="match status" value="1"/>
</dbReference>
<reference evidence="9" key="2">
    <citation type="submission" date="2020-09" db="EMBL/GenBank/DDBJ databases">
        <authorList>
            <person name="Sun Q."/>
            <person name="Ohkuma M."/>
        </authorList>
    </citation>
    <scope>NUCLEOTIDE SEQUENCE</scope>
    <source>
        <strain evidence="9">JCM 4790</strain>
    </source>
</reference>
<evidence type="ECO:0000256" key="2">
    <source>
        <dbReference type="ARBA" id="ARBA00022553"/>
    </source>
</evidence>
<name>A0A918U8Y8_9ACTN</name>
<dbReference type="GO" id="GO:0006633">
    <property type="term" value="P:fatty acid biosynthetic process"/>
    <property type="evidence" value="ECO:0007669"/>
    <property type="project" value="InterPro"/>
</dbReference>
<dbReference type="PROSITE" id="PS00606">
    <property type="entry name" value="KS3_1"/>
    <property type="match status" value="1"/>
</dbReference>
<accession>A0A918U8Y8</accession>
<keyword evidence="6" id="KW-0012">Acyltransferase</keyword>
<dbReference type="FunFam" id="3.40.366.10:FF:000002">
    <property type="entry name" value="Probable polyketide synthase 2"/>
    <property type="match status" value="1"/>
</dbReference>
<dbReference type="PANTHER" id="PTHR43775">
    <property type="entry name" value="FATTY ACID SYNTHASE"/>
    <property type="match status" value="1"/>
</dbReference>
<keyword evidence="3" id="KW-0808">Transferase</keyword>
<dbReference type="SMART" id="SM01294">
    <property type="entry name" value="PKS_PP_betabranch"/>
    <property type="match status" value="1"/>
</dbReference>
<dbReference type="SUPFAM" id="SSF52151">
    <property type="entry name" value="FabD/lysophospholipase-like"/>
    <property type="match status" value="1"/>
</dbReference>
<dbReference type="Pfam" id="PF16197">
    <property type="entry name" value="KAsynt_C_assoc"/>
    <property type="match status" value="1"/>
</dbReference>
<evidence type="ECO:0000256" key="6">
    <source>
        <dbReference type="ARBA" id="ARBA00023315"/>
    </source>
</evidence>
<dbReference type="InterPro" id="IPR013968">
    <property type="entry name" value="PKS_KR"/>
</dbReference>
<dbReference type="SMART" id="SM00823">
    <property type="entry name" value="PKS_PP"/>
    <property type="match status" value="1"/>
</dbReference>
<keyword evidence="10" id="KW-1185">Reference proteome</keyword>
<evidence type="ECO:0000256" key="5">
    <source>
        <dbReference type="ARBA" id="ARBA00023268"/>
    </source>
</evidence>
<dbReference type="CDD" id="cd08952">
    <property type="entry name" value="KR_1_SDR_x"/>
    <property type="match status" value="1"/>
</dbReference>
<protein>
    <submittedName>
        <fullName evidence="9">Uncharacterized protein</fullName>
    </submittedName>
</protein>
<comment type="caution">
    <text evidence="9">The sequence shown here is derived from an EMBL/GenBank/DDBJ whole genome shotgun (WGS) entry which is preliminary data.</text>
</comment>
<dbReference type="CDD" id="cd00833">
    <property type="entry name" value="PKS"/>
    <property type="match status" value="1"/>
</dbReference>
<dbReference type="Pfam" id="PF18369">
    <property type="entry name" value="PKS_DE"/>
    <property type="match status" value="1"/>
</dbReference>
<dbReference type="SMART" id="SM00822">
    <property type="entry name" value="PKS_KR"/>
    <property type="match status" value="1"/>
</dbReference>
<dbReference type="SUPFAM" id="SSF47336">
    <property type="entry name" value="ACP-like"/>
    <property type="match status" value="1"/>
</dbReference>
<dbReference type="InterPro" id="IPR014030">
    <property type="entry name" value="Ketoacyl_synth_N"/>
</dbReference>
<feature type="domain" description="Carrier" evidence="7">
    <location>
        <begin position="1455"/>
        <end position="1530"/>
    </location>
</feature>
<dbReference type="InterPro" id="IPR050091">
    <property type="entry name" value="PKS_NRPS_Biosynth_Enz"/>
</dbReference>
<dbReference type="RefSeq" id="WP_190194741.1">
    <property type="nucleotide sequence ID" value="NZ_BMVU01000078.1"/>
</dbReference>
<dbReference type="InterPro" id="IPR001227">
    <property type="entry name" value="Ac_transferase_dom_sf"/>
</dbReference>
<reference evidence="9" key="1">
    <citation type="journal article" date="2014" name="Int. J. Syst. Evol. Microbiol.">
        <title>Complete genome sequence of Corynebacterium casei LMG S-19264T (=DSM 44701T), isolated from a smear-ripened cheese.</title>
        <authorList>
            <consortium name="US DOE Joint Genome Institute (JGI-PGF)"/>
            <person name="Walter F."/>
            <person name="Albersmeier A."/>
            <person name="Kalinowski J."/>
            <person name="Ruckert C."/>
        </authorList>
    </citation>
    <scope>NUCLEOTIDE SEQUENCE</scope>
    <source>
        <strain evidence="9">JCM 4790</strain>
    </source>
</reference>
<dbReference type="InterPro" id="IPR036736">
    <property type="entry name" value="ACP-like_sf"/>
</dbReference>
<dbReference type="SUPFAM" id="SSF51735">
    <property type="entry name" value="NAD(P)-binding Rossmann-fold domains"/>
    <property type="match status" value="2"/>
</dbReference>
<evidence type="ECO:0000313" key="9">
    <source>
        <dbReference type="EMBL" id="GGY11422.1"/>
    </source>
</evidence>
<dbReference type="InterPro" id="IPR032821">
    <property type="entry name" value="PKS_assoc"/>
</dbReference>
<organism evidence="9 10">
    <name type="scientific">Streptomyces minutiscleroticus</name>
    <dbReference type="NCBI Taxonomy" id="68238"/>
    <lineage>
        <taxon>Bacteria</taxon>
        <taxon>Bacillati</taxon>
        <taxon>Actinomycetota</taxon>
        <taxon>Actinomycetes</taxon>
        <taxon>Kitasatosporales</taxon>
        <taxon>Streptomycetaceae</taxon>
        <taxon>Streptomyces</taxon>
    </lineage>
</organism>
<evidence type="ECO:0000313" key="10">
    <source>
        <dbReference type="Proteomes" id="UP000619244"/>
    </source>
</evidence>
<dbReference type="Pfam" id="PF00550">
    <property type="entry name" value="PP-binding"/>
    <property type="match status" value="1"/>
</dbReference>
<dbReference type="Gene3D" id="3.40.366.10">
    <property type="entry name" value="Malonyl-Coenzyme A Acyl Carrier Protein, domain 2"/>
    <property type="match status" value="1"/>
</dbReference>
<keyword evidence="5" id="KW-0511">Multifunctional enzyme</keyword>
<dbReference type="FunFam" id="3.40.47.10:FF:000019">
    <property type="entry name" value="Polyketide synthase type I"/>
    <property type="match status" value="1"/>
</dbReference>
<dbReference type="NCBIfam" id="NF045894">
    <property type="entry name" value="PKS_plus_SDR"/>
    <property type="match status" value="1"/>
</dbReference>
<keyword evidence="1" id="KW-0596">Phosphopantetheine</keyword>
<dbReference type="SUPFAM" id="SSF53901">
    <property type="entry name" value="Thiolase-like"/>
    <property type="match status" value="1"/>
</dbReference>
<dbReference type="InterPro" id="IPR016035">
    <property type="entry name" value="Acyl_Trfase/lysoPLipase"/>
</dbReference>
<keyword evidence="2" id="KW-0597">Phosphoprotein</keyword>
<dbReference type="GO" id="GO:0004312">
    <property type="term" value="F:fatty acid synthase activity"/>
    <property type="evidence" value="ECO:0007669"/>
    <property type="project" value="TreeGrafter"/>
</dbReference>
<dbReference type="FunFam" id="1.10.1200.10:FF:000007">
    <property type="entry name" value="Probable polyketide synthase pks17"/>
    <property type="match status" value="1"/>
</dbReference>
<evidence type="ECO:0000256" key="4">
    <source>
        <dbReference type="ARBA" id="ARBA00023194"/>
    </source>
</evidence>
<dbReference type="Pfam" id="PF00109">
    <property type="entry name" value="ketoacyl-synt"/>
    <property type="match status" value="1"/>
</dbReference>